<evidence type="ECO:0000256" key="5">
    <source>
        <dbReference type="ARBA" id="ARBA00022692"/>
    </source>
</evidence>
<keyword evidence="3" id="KW-0813">Transport</keyword>
<keyword evidence="5" id="KW-0812">Transmembrane</keyword>
<feature type="signal peptide" evidence="8">
    <location>
        <begin position="1"/>
        <end position="35"/>
    </location>
</feature>
<organism evidence="9 10">
    <name type="scientific">Variovorax ginsengisoli</name>
    <dbReference type="NCBI Taxonomy" id="363844"/>
    <lineage>
        <taxon>Bacteria</taxon>
        <taxon>Pseudomonadati</taxon>
        <taxon>Pseudomonadota</taxon>
        <taxon>Betaproteobacteria</taxon>
        <taxon>Burkholderiales</taxon>
        <taxon>Comamonadaceae</taxon>
        <taxon>Variovorax</taxon>
    </lineage>
</organism>
<evidence type="ECO:0000313" key="9">
    <source>
        <dbReference type="EMBL" id="MDP9902349.1"/>
    </source>
</evidence>
<dbReference type="PANTHER" id="PTHR30026:SF22">
    <property type="entry name" value="OUTER MEMBRANE EFFLUX PROTEIN"/>
    <property type="match status" value="1"/>
</dbReference>
<gene>
    <name evidence="9" type="ORF">J2W36_004626</name>
</gene>
<dbReference type="InterPro" id="IPR003423">
    <property type="entry name" value="OMP_efflux"/>
</dbReference>
<comment type="similarity">
    <text evidence="2">Belongs to the outer membrane factor (OMF) (TC 1.B.17) family.</text>
</comment>
<sequence length="533" mass="57315">MRRTIHRFPAAGAVRPAALAVLSAMLAAGVWPAGAAAQPVLEPPALMTDPGAAALQPARRLSSPSLGAMSYAARVKAALLQVAQEHPEVQSAQAAAETSGFEVEAARRARYPRLKVGTASGTYSSGADNSSSQSYQLVTAEVRTSLIDGGAISARTRAAEIATDANGEAVKSTSQKVVLDALTAYLQVQRFDLKKQIAHKSTQILDELARAEQRRVVLGATGQNDLQMATSRRAGIAAREADFEAQRGEALAKFQTYFKFTPNIDRLPVVAVPMQWQPRSQSEALALAEERSTEITEARSRVERARALADQQEASVYPTLDAVLVKTKDPRGVSPSEPTRAAFELNWNFGNGFEQSLRLKSALVEVGNQESKLEGVRLNVSELTSASWSRSLSGREREKQLMSAVADSGQAFRGRRRLLEFGRTTLPVVLDAQVEYYTLLLDYVDAVYDLRISEFRLARTTGRLFVARDESNTWIDSLFVAGPRPTLTDEGLFVLPCVAGTGACGDEGHGGGNATTAAGSGLALRRSQRLPGS</sequence>
<keyword evidence="8" id="KW-0732">Signal</keyword>
<comment type="caution">
    <text evidence="9">The sequence shown here is derived from an EMBL/GenBank/DDBJ whole genome shotgun (WGS) entry which is preliminary data.</text>
</comment>
<evidence type="ECO:0000256" key="1">
    <source>
        <dbReference type="ARBA" id="ARBA00004442"/>
    </source>
</evidence>
<protein>
    <submittedName>
        <fullName evidence="9">Outer membrane protein TolC</fullName>
    </submittedName>
</protein>
<evidence type="ECO:0000256" key="4">
    <source>
        <dbReference type="ARBA" id="ARBA00022452"/>
    </source>
</evidence>
<keyword evidence="10" id="KW-1185">Reference proteome</keyword>
<feature type="chain" id="PRO_5045842174" evidence="8">
    <location>
        <begin position="36"/>
        <end position="533"/>
    </location>
</feature>
<keyword evidence="4" id="KW-1134">Transmembrane beta strand</keyword>
<dbReference type="PANTHER" id="PTHR30026">
    <property type="entry name" value="OUTER MEMBRANE PROTEIN TOLC"/>
    <property type="match status" value="1"/>
</dbReference>
<keyword evidence="7" id="KW-0998">Cell outer membrane</keyword>
<name>A0ABT9SDC3_9BURK</name>
<comment type="subcellular location">
    <subcellularLocation>
        <location evidence="1">Cell outer membrane</location>
    </subcellularLocation>
</comment>
<dbReference type="RefSeq" id="WP_307692096.1">
    <property type="nucleotide sequence ID" value="NZ_JAUSRO010000017.1"/>
</dbReference>
<dbReference type="SUPFAM" id="SSF56954">
    <property type="entry name" value="Outer membrane efflux proteins (OEP)"/>
    <property type="match status" value="1"/>
</dbReference>
<evidence type="ECO:0000256" key="6">
    <source>
        <dbReference type="ARBA" id="ARBA00023136"/>
    </source>
</evidence>
<proteinExistence type="inferred from homology"/>
<evidence type="ECO:0000256" key="8">
    <source>
        <dbReference type="SAM" id="SignalP"/>
    </source>
</evidence>
<evidence type="ECO:0000313" key="10">
    <source>
        <dbReference type="Proteomes" id="UP001226867"/>
    </source>
</evidence>
<dbReference type="InterPro" id="IPR051906">
    <property type="entry name" value="TolC-like"/>
</dbReference>
<dbReference type="EMBL" id="JAUSRO010000017">
    <property type="protein sequence ID" value="MDP9902349.1"/>
    <property type="molecule type" value="Genomic_DNA"/>
</dbReference>
<keyword evidence="6" id="KW-0472">Membrane</keyword>
<reference evidence="9 10" key="1">
    <citation type="submission" date="2023-07" db="EMBL/GenBank/DDBJ databases">
        <title>Sorghum-associated microbial communities from plants grown in Nebraska, USA.</title>
        <authorList>
            <person name="Schachtman D."/>
        </authorList>
    </citation>
    <scope>NUCLEOTIDE SEQUENCE [LARGE SCALE GENOMIC DNA]</scope>
    <source>
        <strain evidence="9 10">DS1607</strain>
    </source>
</reference>
<evidence type="ECO:0000256" key="2">
    <source>
        <dbReference type="ARBA" id="ARBA00007613"/>
    </source>
</evidence>
<evidence type="ECO:0000256" key="3">
    <source>
        <dbReference type="ARBA" id="ARBA00022448"/>
    </source>
</evidence>
<dbReference type="Gene3D" id="1.20.1600.10">
    <property type="entry name" value="Outer membrane efflux proteins (OEP)"/>
    <property type="match status" value="1"/>
</dbReference>
<accession>A0ABT9SDC3</accession>
<dbReference type="Proteomes" id="UP001226867">
    <property type="component" value="Unassembled WGS sequence"/>
</dbReference>
<dbReference type="Pfam" id="PF02321">
    <property type="entry name" value="OEP"/>
    <property type="match status" value="2"/>
</dbReference>
<evidence type="ECO:0000256" key="7">
    <source>
        <dbReference type="ARBA" id="ARBA00023237"/>
    </source>
</evidence>